<gene>
    <name evidence="1" type="ORF">BSTOLATCC_MIC28772</name>
</gene>
<proteinExistence type="predicted"/>
<accession>A0AAU9JKV5</accession>
<dbReference type="Proteomes" id="UP001162131">
    <property type="component" value="Unassembled WGS sequence"/>
</dbReference>
<keyword evidence="2" id="KW-1185">Reference proteome</keyword>
<evidence type="ECO:0000313" key="2">
    <source>
        <dbReference type="Proteomes" id="UP001162131"/>
    </source>
</evidence>
<protein>
    <recommendedName>
        <fullName evidence="3">COX assembly mitochondrial protein</fullName>
    </recommendedName>
</protein>
<evidence type="ECO:0008006" key="3">
    <source>
        <dbReference type="Google" id="ProtNLM"/>
    </source>
</evidence>
<evidence type="ECO:0000313" key="1">
    <source>
        <dbReference type="EMBL" id="CAG9321492.1"/>
    </source>
</evidence>
<name>A0AAU9JKV5_9CILI</name>
<reference evidence="1" key="1">
    <citation type="submission" date="2021-09" db="EMBL/GenBank/DDBJ databases">
        <authorList>
            <consortium name="AG Swart"/>
            <person name="Singh M."/>
            <person name="Singh A."/>
            <person name="Seah K."/>
            <person name="Emmerich C."/>
        </authorList>
    </citation>
    <scope>NUCLEOTIDE SEQUENCE</scope>
    <source>
        <strain evidence="1">ATCC30299</strain>
    </source>
</reference>
<sequence length="91" mass="11318">MDKEVIEENKETFKNAVCDLKVLQNIYDECLDNPQNYFACLNPKLQVDKCRLLHQSIDKEFTRHELMTYKKWLWQVRQYRKEKRYLKREVF</sequence>
<dbReference type="AlphaFoldDB" id="A0AAU9JKV5"/>
<organism evidence="1 2">
    <name type="scientific">Blepharisma stoltei</name>
    <dbReference type="NCBI Taxonomy" id="1481888"/>
    <lineage>
        <taxon>Eukaryota</taxon>
        <taxon>Sar</taxon>
        <taxon>Alveolata</taxon>
        <taxon>Ciliophora</taxon>
        <taxon>Postciliodesmatophora</taxon>
        <taxon>Heterotrichea</taxon>
        <taxon>Heterotrichida</taxon>
        <taxon>Blepharismidae</taxon>
        <taxon>Blepharisma</taxon>
    </lineage>
</organism>
<dbReference type="EMBL" id="CAJZBQ010000028">
    <property type="protein sequence ID" value="CAG9321492.1"/>
    <property type="molecule type" value="Genomic_DNA"/>
</dbReference>
<comment type="caution">
    <text evidence="1">The sequence shown here is derived from an EMBL/GenBank/DDBJ whole genome shotgun (WGS) entry which is preliminary data.</text>
</comment>